<dbReference type="Pfam" id="PF00196">
    <property type="entry name" value="GerE"/>
    <property type="match status" value="1"/>
</dbReference>
<keyword evidence="3" id="KW-1185">Reference proteome</keyword>
<dbReference type="InterPro" id="IPR016032">
    <property type="entry name" value="Sig_transdc_resp-reg_C-effctor"/>
</dbReference>
<dbReference type="RefSeq" id="WP_204736372.1">
    <property type="nucleotide sequence ID" value="NZ_JACEXG010000007.1"/>
</dbReference>
<name>A0ABS2THK2_9ACTO</name>
<dbReference type="SUPFAM" id="SSF46894">
    <property type="entry name" value="C-terminal effector domain of the bipartite response regulators"/>
    <property type="match status" value="1"/>
</dbReference>
<protein>
    <recommendedName>
        <fullName evidence="1">HTH luxR-type domain-containing protein</fullName>
    </recommendedName>
</protein>
<dbReference type="Proteomes" id="UP000705983">
    <property type="component" value="Unassembled WGS sequence"/>
</dbReference>
<dbReference type="EMBL" id="JAFFJS010000007">
    <property type="protein sequence ID" value="MBM9434136.1"/>
    <property type="molecule type" value="Genomic_DNA"/>
</dbReference>
<reference evidence="3" key="1">
    <citation type="submission" date="2021-02" db="EMBL/GenBank/DDBJ databases">
        <title>Leucobacter sp. CX169.</title>
        <authorList>
            <person name="Cheng Y."/>
        </authorList>
    </citation>
    <scope>NUCLEOTIDE SEQUENCE [LARGE SCALE GENOMIC DNA]</scope>
    <source>
        <strain evidence="3">JY899</strain>
    </source>
</reference>
<comment type="caution">
    <text evidence="2">The sequence shown here is derived from an EMBL/GenBank/DDBJ whole genome shotgun (WGS) entry which is preliminary data.</text>
</comment>
<dbReference type="InterPro" id="IPR036388">
    <property type="entry name" value="WH-like_DNA-bd_sf"/>
</dbReference>
<feature type="domain" description="HTH luxR-type" evidence="1">
    <location>
        <begin position="32"/>
        <end position="56"/>
    </location>
</feature>
<evidence type="ECO:0000313" key="3">
    <source>
        <dbReference type="Proteomes" id="UP000705983"/>
    </source>
</evidence>
<organism evidence="2 3">
    <name type="scientific">Flaviflexus equikiangi</name>
    <dbReference type="NCBI Taxonomy" id="2758573"/>
    <lineage>
        <taxon>Bacteria</taxon>
        <taxon>Bacillati</taxon>
        <taxon>Actinomycetota</taxon>
        <taxon>Actinomycetes</taxon>
        <taxon>Actinomycetales</taxon>
        <taxon>Actinomycetaceae</taxon>
        <taxon>Flaviflexus</taxon>
    </lineage>
</organism>
<sequence>MSDERRCLAAVRPKAPQTDGWPSRHSREYCPDREREILLLVARGLSNNEIAASLVILAYETGLLIPGR</sequence>
<dbReference type="InterPro" id="IPR000792">
    <property type="entry name" value="Tscrpt_reg_LuxR_C"/>
</dbReference>
<proteinExistence type="predicted"/>
<dbReference type="Gene3D" id="1.10.10.10">
    <property type="entry name" value="Winged helix-like DNA-binding domain superfamily/Winged helix DNA-binding domain"/>
    <property type="match status" value="1"/>
</dbReference>
<evidence type="ECO:0000313" key="2">
    <source>
        <dbReference type="EMBL" id="MBM9434136.1"/>
    </source>
</evidence>
<evidence type="ECO:0000259" key="1">
    <source>
        <dbReference type="Pfam" id="PF00196"/>
    </source>
</evidence>
<gene>
    <name evidence="2" type="ORF">JVW63_10570</name>
</gene>
<accession>A0ABS2THK2</accession>